<dbReference type="Gene3D" id="2.40.33.20">
    <property type="entry name" value="PK beta-barrel domain-like"/>
    <property type="match status" value="1"/>
</dbReference>
<organism evidence="2 3">
    <name type="scientific">Desulfomonile tiedjei</name>
    <dbReference type="NCBI Taxonomy" id="2358"/>
    <lineage>
        <taxon>Bacteria</taxon>
        <taxon>Pseudomonadati</taxon>
        <taxon>Thermodesulfobacteriota</taxon>
        <taxon>Desulfomonilia</taxon>
        <taxon>Desulfomonilales</taxon>
        <taxon>Desulfomonilaceae</taxon>
        <taxon>Desulfomonile</taxon>
    </lineage>
</organism>
<protein>
    <submittedName>
        <fullName evidence="2">MOSC domain-containing protein</fullName>
    </submittedName>
</protein>
<accession>A0A9D6V692</accession>
<dbReference type="AlphaFoldDB" id="A0A9D6V692"/>
<dbReference type="Pfam" id="PF03473">
    <property type="entry name" value="MOSC"/>
    <property type="match status" value="1"/>
</dbReference>
<dbReference type="GO" id="GO:0003824">
    <property type="term" value="F:catalytic activity"/>
    <property type="evidence" value="ECO:0007669"/>
    <property type="project" value="InterPro"/>
</dbReference>
<evidence type="ECO:0000313" key="3">
    <source>
        <dbReference type="Proteomes" id="UP000807825"/>
    </source>
</evidence>
<dbReference type="Proteomes" id="UP000807825">
    <property type="component" value="Unassembled WGS sequence"/>
</dbReference>
<reference evidence="2" key="1">
    <citation type="submission" date="2020-07" db="EMBL/GenBank/DDBJ databases">
        <title>Huge and variable diversity of episymbiotic CPR bacteria and DPANN archaea in groundwater ecosystems.</title>
        <authorList>
            <person name="He C.Y."/>
            <person name="Keren R."/>
            <person name="Whittaker M."/>
            <person name="Farag I.F."/>
            <person name="Doudna J."/>
            <person name="Cate J.H.D."/>
            <person name="Banfield J.F."/>
        </authorList>
    </citation>
    <scope>NUCLEOTIDE SEQUENCE</scope>
    <source>
        <strain evidence="2">NC_groundwater_1664_Pr3_B-0.1um_52_9</strain>
    </source>
</reference>
<dbReference type="InterPro" id="IPR005302">
    <property type="entry name" value="MoCF_Sase_C"/>
</dbReference>
<sequence>MSSGRIIAVCTSVKKGTTKADVGSAIVEAGFGIKGDAHGGDWHRQISLLSMEQIGKMKEKGLDVKPGSFAENLTTQDFDLGAVKIGDRLRIGGTILLEVTQIGKECHTRCAIFNKVGECIMPEQGVFTRVIEGGEVSVGDAIELA</sequence>
<dbReference type="PROSITE" id="PS51340">
    <property type="entry name" value="MOSC"/>
    <property type="match status" value="1"/>
</dbReference>
<dbReference type="PANTHER" id="PTHR36930:SF1">
    <property type="entry name" value="MOSC DOMAIN-CONTAINING PROTEIN"/>
    <property type="match status" value="1"/>
</dbReference>
<name>A0A9D6V692_9BACT</name>
<proteinExistence type="predicted"/>
<dbReference type="GO" id="GO:0030170">
    <property type="term" value="F:pyridoxal phosphate binding"/>
    <property type="evidence" value="ECO:0007669"/>
    <property type="project" value="InterPro"/>
</dbReference>
<comment type="caution">
    <text evidence="2">The sequence shown here is derived from an EMBL/GenBank/DDBJ whole genome shotgun (WGS) entry which is preliminary data.</text>
</comment>
<dbReference type="InterPro" id="IPR011037">
    <property type="entry name" value="Pyrv_Knase-like_insert_dom_sf"/>
</dbReference>
<dbReference type="SUPFAM" id="SSF50800">
    <property type="entry name" value="PK beta-barrel domain-like"/>
    <property type="match status" value="1"/>
</dbReference>
<dbReference type="PANTHER" id="PTHR36930">
    <property type="entry name" value="METAL-SULFUR CLUSTER BIOSYNTHESIS PROTEINS YUAD-RELATED"/>
    <property type="match status" value="1"/>
</dbReference>
<evidence type="ECO:0000313" key="2">
    <source>
        <dbReference type="EMBL" id="MBI5252289.1"/>
    </source>
</evidence>
<gene>
    <name evidence="2" type="ORF">HY912_22575</name>
</gene>
<dbReference type="InterPro" id="IPR052716">
    <property type="entry name" value="MOSC_domain"/>
</dbReference>
<feature type="domain" description="MOSC" evidence="1">
    <location>
        <begin position="20"/>
        <end position="145"/>
    </location>
</feature>
<evidence type="ECO:0000259" key="1">
    <source>
        <dbReference type="PROSITE" id="PS51340"/>
    </source>
</evidence>
<dbReference type="EMBL" id="JACRDE010000589">
    <property type="protein sequence ID" value="MBI5252289.1"/>
    <property type="molecule type" value="Genomic_DNA"/>
</dbReference>
<dbReference type="GO" id="GO:0030151">
    <property type="term" value="F:molybdenum ion binding"/>
    <property type="evidence" value="ECO:0007669"/>
    <property type="project" value="InterPro"/>
</dbReference>